<sequence length="208" mass="22526">MVSPATAVFSVLLVYSVLLIHSVLASDDVAQLCPGTIPLRRVPSTGQGTWWTILATKASSGQCGINNNQAPCTCTGFQFSSNLHPPYIPVYNTTVFGYNTEKCAYEKQEAEISLVDKNQPWAIFNFIDKASGSSTVVSALDTDDHETFIIFYLCGMKTAEGEPIVIVVAKTRQGLSAESQERVDAVLKANNICKDKLVAFDTTSCSDI</sequence>
<dbReference type="AlphaFoldDB" id="A0A1B6LDN7"/>
<keyword evidence="1" id="KW-0732">Signal</keyword>
<organism evidence="2">
    <name type="scientific">Graphocephala atropunctata</name>
    <dbReference type="NCBI Taxonomy" id="36148"/>
    <lineage>
        <taxon>Eukaryota</taxon>
        <taxon>Metazoa</taxon>
        <taxon>Ecdysozoa</taxon>
        <taxon>Arthropoda</taxon>
        <taxon>Hexapoda</taxon>
        <taxon>Insecta</taxon>
        <taxon>Pterygota</taxon>
        <taxon>Neoptera</taxon>
        <taxon>Paraneoptera</taxon>
        <taxon>Hemiptera</taxon>
        <taxon>Auchenorrhyncha</taxon>
        <taxon>Membracoidea</taxon>
        <taxon>Cicadellidae</taxon>
        <taxon>Cicadellinae</taxon>
        <taxon>Cicadellini</taxon>
        <taxon>Graphocephala</taxon>
    </lineage>
</organism>
<dbReference type="SUPFAM" id="SSF50814">
    <property type="entry name" value="Lipocalins"/>
    <property type="match status" value="1"/>
</dbReference>
<feature type="chain" id="PRO_5008587342" description="Lipocalin/cytosolic fatty-acid binding domain-containing protein" evidence="1">
    <location>
        <begin position="26"/>
        <end position="208"/>
    </location>
</feature>
<gene>
    <name evidence="2" type="ORF">g.12544</name>
</gene>
<dbReference type="Gene3D" id="2.40.128.20">
    <property type="match status" value="1"/>
</dbReference>
<evidence type="ECO:0000256" key="1">
    <source>
        <dbReference type="SAM" id="SignalP"/>
    </source>
</evidence>
<dbReference type="InterPro" id="IPR012674">
    <property type="entry name" value="Calycin"/>
</dbReference>
<feature type="signal peptide" evidence="1">
    <location>
        <begin position="1"/>
        <end position="25"/>
    </location>
</feature>
<protein>
    <recommendedName>
        <fullName evidence="3">Lipocalin/cytosolic fatty-acid binding domain-containing protein</fullName>
    </recommendedName>
</protein>
<name>A0A1B6LDN7_9HEMI</name>
<proteinExistence type="predicted"/>
<dbReference type="EMBL" id="GEBQ01018169">
    <property type="protein sequence ID" value="JAT21808.1"/>
    <property type="molecule type" value="Transcribed_RNA"/>
</dbReference>
<evidence type="ECO:0008006" key="3">
    <source>
        <dbReference type="Google" id="ProtNLM"/>
    </source>
</evidence>
<evidence type="ECO:0000313" key="2">
    <source>
        <dbReference type="EMBL" id="JAT21808.1"/>
    </source>
</evidence>
<reference evidence="2" key="1">
    <citation type="submission" date="2015-11" db="EMBL/GenBank/DDBJ databases">
        <title>De novo transcriptome assembly of four potential Pierce s Disease insect vectors from Arizona vineyards.</title>
        <authorList>
            <person name="Tassone E.E."/>
        </authorList>
    </citation>
    <scope>NUCLEOTIDE SEQUENCE</scope>
</reference>
<accession>A0A1B6LDN7</accession>